<evidence type="ECO:0000256" key="1">
    <source>
        <dbReference type="SAM" id="MobiDB-lite"/>
    </source>
</evidence>
<comment type="caution">
    <text evidence="2">The sequence shown here is derived from an EMBL/GenBank/DDBJ whole genome shotgun (WGS) entry which is preliminary data.</text>
</comment>
<reference evidence="2 3" key="1">
    <citation type="submission" date="2024-10" db="EMBL/GenBank/DDBJ databases">
        <title>Updated reference genomes for cyclostephanoid diatoms.</title>
        <authorList>
            <person name="Roberts W.R."/>
            <person name="Alverson A.J."/>
        </authorList>
    </citation>
    <scope>NUCLEOTIDE SEQUENCE [LARGE SCALE GENOMIC DNA]</scope>
    <source>
        <strain evidence="2 3">AJA010-31</strain>
    </source>
</reference>
<dbReference type="AlphaFoldDB" id="A0ABD3ND31"/>
<keyword evidence="3" id="KW-1185">Reference proteome</keyword>
<gene>
    <name evidence="2" type="ORF">ACHAWO_007202</name>
</gene>
<feature type="compositionally biased region" description="Basic and acidic residues" evidence="1">
    <location>
        <begin position="381"/>
        <end position="398"/>
    </location>
</feature>
<feature type="region of interest" description="Disordered" evidence="1">
    <location>
        <begin position="371"/>
        <end position="398"/>
    </location>
</feature>
<proteinExistence type="predicted"/>
<evidence type="ECO:0000313" key="2">
    <source>
        <dbReference type="EMBL" id="KAL3773882.1"/>
    </source>
</evidence>
<protein>
    <submittedName>
        <fullName evidence="2">Uncharacterized protein</fullName>
    </submittedName>
</protein>
<sequence length="398" mass="44304">MSRIDKKTNTNPYQVAIDLLQARGVNISLAALKQRVSRANRMQNKPVVQEVNVGVSPSTAVSTLTPTTATPPTDVPNVAPPNYLAPTSVTASDIQADINQTATDSATASKAGCPKGTTNAKKAEDKAKLTRCIEMISIMYHSERQNVKAETGGKGRVKKGFLNELIDEQKKEHGVIEFISPDTIRTRVDRGRLTVKHRGTVSPVEELENYLVSVAIQQMCKINQPLSCGEALALANCFIDGKPMQERLAEFQMRRKLGKEEGFQYGTLTQGWWYGFLKRNAFRIVTKRGEKFACMRSNWTTYENIAQMYDVIYDEMVDAGVAVYLEVKIFTDREGNVVDEEFAYGFAQDIKITHPDYILFADEVGCNTSQKDDGNVGGKKMLCEPKNRPRETANSCHE</sequence>
<accession>A0ABD3ND31</accession>
<evidence type="ECO:0000313" key="3">
    <source>
        <dbReference type="Proteomes" id="UP001530400"/>
    </source>
</evidence>
<organism evidence="2 3">
    <name type="scientific">Cyclotella atomus</name>
    <dbReference type="NCBI Taxonomy" id="382360"/>
    <lineage>
        <taxon>Eukaryota</taxon>
        <taxon>Sar</taxon>
        <taxon>Stramenopiles</taxon>
        <taxon>Ochrophyta</taxon>
        <taxon>Bacillariophyta</taxon>
        <taxon>Coscinodiscophyceae</taxon>
        <taxon>Thalassiosirophycidae</taxon>
        <taxon>Stephanodiscales</taxon>
        <taxon>Stephanodiscaceae</taxon>
        <taxon>Cyclotella</taxon>
    </lineage>
</organism>
<dbReference type="EMBL" id="JALLPJ020001216">
    <property type="protein sequence ID" value="KAL3773882.1"/>
    <property type="molecule type" value="Genomic_DNA"/>
</dbReference>
<dbReference type="Proteomes" id="UP001530400">
    <property type="component" value="Unassembled WGS sequence"/>
</dbReference>
<name>A0ABD3ND31_9STRA</name>